<evidence type="ECO:0000313" key="1">
    <source>
        <dbReference type="EMBL" id="CAE0797821.1"/>
    </source>
</evidence>
<gene>
    <name evidence="1" type="ORF">EGYM00163_LOCUS8941</name>
</gene>
<accession>A0A7S4FIZ7</accession>
<proteinExistence type="predicted"/>
<protein>
    <submittedName>
        <fullName evidence="1">Uncharacterized protein</fullName>
    </submittedName>
</protein>
<reference evidence="1" key="1">
    <citation type="submission" date="2021-01" db="EMBL/GenBank/DDBJ databases">
        <authorList>
            <person name="Corre E."/>
            <person name="Pelletier E."/>
            <person name="Niang G."/>
            <person name="Scheremetjew M."/>
            <person name="Finn R."/>
            <person name="Kale V."/>
            <person name="Holt S."/>
            <person name="Cochrane G."/>
            <person name="Meng A."/>
            <person name="Brown T."/>
            <person name="Cohen L."/>
        </authorList>
    </citation>
    <scope>NUCLEOTIDE SEQUENCE</scope>
    <source>
        <strain evidence="1">CCMP1594</strain>
    </source>
</reference>
<dbReference type="EMBL" id="HBJA01027461">
    <property type="protein sequence ID" value="CAE0797821.1"/>
    <property type="molecule type" value="Transcribed_RNA"/>
</dbReference>
<sequence length="117" mass="12799">MTSSNTFCYAKAVGIYFLATRLLEVADIETTAVAQAITSAAEGYISFNVVSKGSACLPEDYSQGWCRRFGQPIKAEASWILCLRQSIVLMAHMPRASEPCNAYIVDTPHNSIVQGHH</sequence>
<organism evidence="1">
    <name type="scientific">Eutreptiella gymnastica</name>
    <dbReference type="NCBI Taxonomy" id="73025"/>
    <lineage>
        <taxon>Eukaryota</taxon>
        <taxon>Discoba</taxon>
        <taxon>Euglenozoa</taxon>
        <taxon>Euglenida</taxon>
        <taxon>Spirocuta</taxon>
        <taxon>Euglenophyceae</taxon>
        <taxon>Eutreptiales</taxon>
        <taxon>Eutreptiaceae</taxon>
        <taxon>Eutreptiella</taxon>
    </lineage>
</organism>
<dbReference type="AlphaFoldDB" id="A0A7S4FIZ7"/>
<name>A0A7S4FIZ7_9EUGL</name>